<dbReference type="EMBL" id="FOXU01000006">
    <property type="protein sequence ID" value="SFQ63346.1"/>
    <property type="molecule type" value="Genomic_DNA"/>
</dbReference>
<sequence length="186" mass="21106">MKNPYVFGFLPLITIVLFSLSFATFSMNKVIDLFKVIGVYSGMREFLSDIELKLFLLIILALIYFMVFSALKLIAETIHEIGMLFFSKDYEGKTMAQARGGFVIFFIGAIISLVGFQSIQLLLIIFLLTTFIYFVYVVYKLSGSMSLIGTLGLVMFEIIIWSLFMALVIYIIIKLYNGIIASLPFL</sequence>
<reference evidence="3" key="1">
    <citation type="submission" date="2016-10" db="EMBL/GenBank/DDBJ databases">
        <authorList>
            <person name="Varghese N."/>
            <person name="Submissions S."/>
        </authorList>
    </citation>
    <scope>NUCLEOTIDE SEQUENCE [LARGE SCALE GENOMIC DNA]</scope>
    <source>
        <strain evidence="3">DSM 11706</strain>
    </source>
</reference>
<keyword evidence="3" id="KW-1185">Reference proteome</keyword>
<evidence type="ECO:0000313" key="3">
    <source>
        <dbReference type="Proteomes" id="UP000198734"/>
    </source>
</evidence>
<keyword evidence="1" id="KW-1133">Transmembrane helix</keyword>
<accession>A0A1I6A3N3</accession>
<protein>
    <submittedName>
        <fullName evidence="2">Uncharacterized protein</fullName>
    </submittedName>
</protein>
<organism evidence="2 3">
    <name type="scientific">Psychrobacillus psychrotolerans</name>
    <dbReference type="NCBI Taxonomy" id="126156"/>
    <lineage>
        <taxon>Bacteria</taxon>
        <taxon>Bacillati</taxon>
        <taxon>Bacillota</taxon>
        <taxon>Bacilli</taxon>
        <taxon>Bacillales</taxon>
        <taxon>Bacillaceae</taxon>
        <taxon>Psychrobacillus</taxon>
    </lineage>
</organism>
<dbReference type="Pfam" id="PF17328">
    <property type="entry name" value="DUF5366"/>
    <property type="match status" value="1"/>
</dbReference>
<dbReference type="AlphaFoldDB" id="A0A1I6A3N3"/>
<dbReference type="InterPro" id="IPR035289">
    <property type="entry name" value="DUF5366"/>
</dbReference>
<keyword evidence="1" id="KW-0812">Transmembrane</keyword>
<gene>
    <name evidence="2" type="ORF">SAMN05421670_3130</name>
</gene>
<feature type="transmembrane region" description="Helical" evidence="1">
    <location>
        <begin position="54"/>
        <end position="75"/>
    </location>
</feature>
<feature type="transmembrane region" description="Helical" evidence="1">
    <location>
        <begin position="151"/>
        <end position="173"/>
    </location>
</feature>
<proteinExistence type="predicted"/>
<feature type="transmembrane region" description="Helical" evidence="1">
    <location>
        <begin position="95"/>
        <end position="114"/>
    </location>
</feature>
<dbReference type="Proteomes" id="UP000198734">
    <property type="component" value="Unassembled WGS sequence"/>
</dbReference>
<evidence type="ECO:0000313" key="2">
    <source>
        <dbReference type="EMBL" id="SFQ63346.1"/>
    </source>
</evidence>
<dbReference type="RefSeq" id="WP_093537796.1">
    <property type="nucleotide sequence ID" value="NZ_CP183885.1"/>
</dbReference>
<feature type="transmembrane region" description="Helical" evidence="1">
    <location>
        <begin position="121"/>
        <end position="139"/>
    </location>
</feature>
<keyword evidence="1" id="KW-0472">Membrane</keyword>
<name>A0A1I6A3N3_9BACI</name>
<dbReference type="STRING" id="126156.SAMN05421670_3130"/>
<evidence type="ECO:0000256" key="1">
    <source>
        <dbReference type="SAM" id="Phobius"/>
    </source>
</evidence>
<feature type="transmembrane region" description="Helical" evidence="1">
    <location>
        <begin position="6"/>
        <end position="25"/>
    </location>
</feature>
<dbReference type="OrthoDB" id="2739240at2"/>